<dbReference type="AlphaFoldDB" id="A0A2J6WXX1"/>
<reference evidence="1 2" key="1">
    <citation type="submission" date="2018-01" db="EMBL/GenBank/DDBJ databases">
        <title>Metagenomic assembled genomes from two thermal pools in the Uzon Caldera, Kamchatka, Russia.</title>
        <authorList>
            <person name="Wilkins L."/>
            <person name="Ettinger C."/>
        </authorList>
    </citation>
    <scope>NUCLEOTIDE SEQUENCE [LARGE SCALE GENOMIC DNA]</scope>
    <source>
        <strain evidence="1">ZAV-02</strain>
    </source>
</reference>
<gene>
    <name evidence="1" type="ORF">C0184_13260</name>
</gene>
<dbReference type="InterPro" id="IPR021848">
    <property type="entry name" value="HODM_asu-like"/>
</dbReference>
<evidence type="ECO:0000313" key="2">
    <source>
        <dbReference type="Proteomes" id="UP000243376"/>
    </source>
</evidence>
<organism evidence="1 2">
    <name type="scientific">Chloroflexus aggregans</name>
    <dbReference type="NCBI Taxonomy" id="152260"/>
    <lineage>
        <taxon>Bacteria</taxon>
        <taxon>Bacillati</taxon>
        <taxon>Chloroflexota</taxon>
        <taxon>Chloroflexia</taxon>
        <taxon>Chloroflexales</taxon>
        <taxon>Chloroflexineae</taxon>
        <taxon>Chloroflexaceae</taxon>
        <taxon>Chloroflexus</taxon>
    </lineage>
</organism>
<comment type="caution">
    <text evidence="1">The sequence shown here is derived from an EMBL/GenBank/DDBJ whole genome shotgun (WGS) entry which is preliminary data.</text>
</comment>
<proteinExistence type="predicted"/>
<dbReference type="Proteomes" id="UP000243376">
    <property type="component" value="Unassembled WGS sequence"/>
</dbReference>
<sequence length="310" mass="35197">MVEAWPFDPFVIPTPNVLRVSAYPLHGAPVFHVDLAHYHDEVSLKLALLKTHLSYYVQAYPDSLSAQWELLEWGVGELARSYPQWFVMRRSGNEIYWENRLLGQTATIKLNGDLELWPIDWLGRQVQEDLLLMAVDELSGHPLIAGQLCFPNRWCIGDKMGLPLAAIHGPVPGFREQIAYSTNQLVARLLPQRPVWRRNWSLVVLPDLDLSPRLGSLDEQKAAITAENAGERVFYRVERQTLVRLNRHPSVLFTVHTYVAPLARLAANPRWAAALAALLQQVEPDMLAYKGITSYLQPLLAYLHQSAERG</sequence>
<evidence type="ECO:0008006" key="3">
    <source>
        <dbReference type="Google" id="ProtNLM"/>
    </source>
</evidence>
<dbReference type="Pfam" id="PF11927">
    <property type="entry name" value="HODM_asu-like"/>
    <property type="match status" value="1"/>
</dbReference>
<evidence type="ECO:0000313" key="1">
    <source>
        <dbReference type="EMBL" id="PMP76037.1"/>
    </source>
</evidence>
<name>A0A2J6WXX1_9CHLR</name>
<protein>
    <recommendedName>
        <fullName evidence="3">DUF3445 domain-containing protein</fullName>
    </recommendedName>
</protein>
<dbReference type="EMBL" id="PNIQ01000888">
    <property type="protein sequence ID" value="PMP76037.1"/>
    <property type="molecule type" value="Genomic_DNA"/>
</dbReference>
<accession>A0A2J6WXX1</accession>